<gene>
    <name evidence="12" type="ORF">OBBRIDRAFT_774920</name>
</gene>
<dbReference type="SUPFAM" id="SSF103506">
    <property type="entry name" value="Mitochondrial carrier"/>
    <property type="match status" value="1"/>
</dbReference>
<evidence type="ECO:0000256" key="4">
    <source>
        <dbReference type="ARBA" id="ARBA00022692"/>
    </source>
</evidence>
<reference evidence="12 13" key="1">
    <citation type="submission" date="2016-07" db="EMBL/GenBank/DDBJ databases">
        <title>Draft genome of the white-rot fungus Obba rivulosa 3A-2.</title>
        <authorList>
            <consortium name="DOE Joint Genome Institute"/>
            <person name="Miettinen O."/>
            <person name="Riley R."/>
            <person name="Acob R."/>
            <person name="Barry K."/>
            <person name="Cullen D."/>
            <person name="De Vries R."/>
            <person name="Hainaut M."/>
            <person name="Hatakka A."/>
            <person name="Henrissat B."/>
            <person name="Hilden K."/>
            <person name="Kuo R."/>
            <person name="Labutti K."/>
            <person name="Lipzen A."/>
            <person name="Makela M.R."/>
            <person name="Sandor L."/>
            <person name="Spatafora J.W."/>
            <person name="Grigoriev I.V."/>
            <person name="Hibbett D.S."/>
        </authorList>
    </citation>
    <scope>NUCLEOTIDE SEQUENCE [LARGE SCALE GENOMIC DNA]</scope>
    <source>
        <strain evidence="12 13">3A-2</strain>
    </source>
</reference>
<dbReference type="OrthoDB" id="415315at2759"/>
<feature type="repeat" description="Solcar" evidence="10">
    <location>
        <begin position="90"/>
        <end position="173"/>
    </location>
</feature>
<accession>A0A8E2DNV5</accession>
<evidence type="ECO:0000256" key="8">
    <source>
        <dbReference type="ARBA" id="ARBA00023128"/>
    </source>
</evidence>
<keyword evidence="3 11" id="KW-0813">Transport</keyword>
<dbReference type="PROSITE" id="PS50920">
    <property type="entry name" value="SOLCAR"/>
    <property type="match status" value="3"/>
</dbReference>
<dbReference type="Pfam" id="PF00153">
    <property type="entry name" value="Mito_carr"/>
    <property type="match status" value="3"/>
</dbReference>
<evidence type="ECO:0000256" key="10">
    <source>
        <dbReference type="PROSITE-ProRule" id="PRU00282"/>
    </source>
</evidence>
<evidence type="ECO:0000256" key="1">
    <source>
        <dbReference type="ARBA" id="ARBA00004448"/>
    </source>
</evidence>
<keyword evidence="4 10" id="KW-0812">Transmembrane</keyword>
<sequence length="276" mass="29306">MDEKRGPTFYQSLLAGGLAGTAVDLLFFPIDTVKTRLQSSQGFVAAGGFRGIYKGIGSVVVGSAPGAAVFFCTYDTLKRTLPIPSDLAPVTHMVSASAGEVAACLIRVPTEVIKTRTQTSSYGKLAQGSFSAARLVLATEGIRGFYRGFGSTIMREIPFTSLQFPLYELLKVQLAKSLGKEKLPAYEAAVCGSFAGGVAAALTTPLDVLKTRVMLDLRDPSNQKLPSLPARLKQIYATEGLKALFSGVVPRTLWISAGGAVFLGVYEWAAQALRSI</sequence>
<evidence type="ECO:0000256" key="2">
    <source>
        <dbReference type="ARBA" id="ARBA00006375"/>
    </source>
</evidence>
<dbReference type="InterPro" id="IPR023395">
    <property type="entry name" value="MCP_dom_sf"/>
</dbReference>
<dbReference type="InterPro" id="IPR018108">
    <property type="entry name" value="MCP_transmembrane"/>
</dbReference>
<dbReference type="GO" id="GO:0055085">
    <property type="term" value="P:transmembrane transport"/>
    <property type="evidence" value="ECO:0007669"/>
    <property type="project" value="InterPro"/>
</dbReference>
<feature type="repeat" description="Solcar" evidence="10">
    <location>
        <begin position="183"/>
        <end position="272"/>
    </location>
</feature>
<evidence type="ECO:0000313" key="12">
    <source>
        <dbReference type="EMBL" id="OCH91648.1"/>
    </source>
</evidence>
<keyword evidence="6" id="KW-0999">Mitochondrion inner membrane</keyword>
<proteinExistence type="inferred from homology"/>
<evidence type="ECO:0000256" key="6">
    <source>
        <dbReference type="ARBA" id="ARBA00022792"/>
    </source>
</evidence>
<name>A0A8E2DNV5_9APHY</name>
<comment type="subcellular location">
    <subcellularLocation>
        <location evidence="1">Mitochondrion inner membrane</location>
        <topology evidence="1">Multi-pass membrane protein</topology>
    </subcellularLocation>
</comment>
<organism evidence="12 13">
    <name type="scientific">Obba rivulosa</name>
    <dbReference type="NCBI Taxonomy" id="1052685"/>
    <lineage>
        <taxon>Eukaryota</taxon>
        <taxon>Fungi</taxon>
        <taxon>Dikarya</taxon>
        <taxon>Basidiomycota</taxon>
        <taxon>Agaricomycotina</taxon>
        <taxon>Agaricomycetes</taxon>
        <taxon>Polyporales</taxon>
        <taxon>Gelatoporiaceae</taxon>
        <taxon>Obba</taxon>
    </lineage>
</organism>
<dbReference type="PRINTS" id="PR00926">
    <property type="entry name" value="MITOCARRIER"/>
</dbReference>
<keyword evidence="9 10" id="KW-0472">Membrane</keyword>
<dbReference type="InterPro" id="IPR002067">
    <property type="entry name" value="MCP"/>
</dbReference>
<keyword evidence="13" id="KW-1185">Reference proteome</keyword>
<evidence type="ECO:0000256" key="11">
    <source>
        <dbReference type="RuleBase" id="RU000488"/>
    </source>
</evidence>
<keyword evidence="7" id="KW-1133">Transmembrane helix</keyword>
<evidence type="ECO:0000256" key="9">
    <source>
        <dbReference type="ARBA" id="ARBA00023136"/>
    </source>
</evidence>
<dbReference type="AlphaFoldDB" id="A0A8E2DNV5"/>
<feature type="repeat" description="Solcar" evidence="10">
    <location>
        <begin position="7"/>
        <end position="80"/>
    </location>
</feature>
<dbReference type="GO" id="GO:0005743">
    <property type="term" value="C:mitochondrial inner membrane"/>
    <property type="evidence" value="ECO:0007669"/>
    <property type="project" value="UniProtKB-SubCell"/>
</dbReference>
<comment type="similarity">
    <text evidence="2 11">Belongs to the mitochondrial carrier (TC 2.A.29) family.</text>
</comment>
<dbReference type="PANTHER" id="PTHR45667">
    <property type="entry name" value="S-ADENOSYLMETHIONINE MITOCHONDRIAL CARRIER PROTEIN"/>
    <property type="match status" value="1"/>
</dbReference>
<keyword evidence="8" id="KW-0496">Mitochondrion</keyword>
<dbReference type="Proteomes" id="UP000250043">
    <property type="component" value="Unassembled WGS sequence"/>
</dbReference>
<dbReference type="Gene3D" id="1.50.40.10">
    <property type="entry name" value="Mitochondrial carrier domain"/>
    <property type="match status" value="2"/>
</dbReference>
<dbReference type="EMBL" id="KV722382">
    <property type="protein sequence ID" value="OCH91648.1"/>
    <property type="molecule type" value="Genomic_DNA"/>
</dbReference>
<evidence type="ECO:0000313" key="13">
    <source>
        <dbReference type="Proteomes" id="UP000250043"/>
    </source>
</evidence>
<keyword evidence="5" id="KW-0677">Repeat</keyword>
<evidence type="ECO:0000256" key="3">
    <source>
        <dbReference type="ARBA" id="ARBA00022448"/>
    </source>
</evidence>
<protein>
    <submittedName>
        <fullName evidence="12">S-adenosylmethionine transporter</fullName>
    </submittedName>
</protein>
<evidence type="ECO:0000256" key="5">
    <source>
        <dbReference type="ARBA" id="ARBA00022737"/>
    </source>
</evidence>
<evidence type="ECO:0000256" key="7">
    <source>
        <dbReference type="ARBA" id="ARBA00022989"/>
    </source>
</evidence>
<dbReference type="FunFam" id="1.50.40.10:FF:000018">
    <property type="entry name" value="S-adenosylmethionine mitochondrial carrier protein-like"/>
    <property type="match status" value="1"/>
</dbReference>